<dbReference type="InterPro" id="IPR012337">
    <property type="entry name" value="RNaseH-like_sf"/>
</dbReference>
<dbReference type="EMBL" id="CAFBNN010000065">
    <property type="protein sequence ID" value="CAB4952757.1"/>
    <property type="molecule type" value="Genomic_DNA"/>
</dbReference>
<feature type="domain" description="YqgF/RNase H-like" evidence="5">
    <location>
        <begin position="8"/>
        <end position="106"/>
    </location>
</feature>
<dbReference type="HAMAP" id="MF_00651">
    <property type="entry name" value="Nuclease_YqgF"/>
    <property type="match status" value="1"/>
</dbReference>
<dbReference type="InterPro" id="IPR006641">
    <property type="entry name" value="YqgF/RNaseH-like_dom"/>
</dbReference>
<dbReference type="NCBIfam" id="TIGR00250">
    <property type="entry name" value="RNAse_H_YqgF"/>
    <property type="match status" value="1"/>
</dbReference>
<evidence type="ECO:0000313" key="8">
    <source>
        <dbReference type="EMBL" id="CAB4769755.1"/>
    </source>
</evidence>
<keyword evidence="1" id="KW-0963">Cytoplasm</keyword>
<dbReference type="Gene3D" id="3.30.420.140">
    <property type="entry name" value="YqgF/RNase H-like domain"/>
    <property type="match status" value="1"/>
</dbReference>
<dbReference type="AlphaFoldDB" id="A0A6J7KB99"/>
<organism evidence="10">
    <name type="scientific">freshwater metagenome</name>
    <dbReference type="NCBI Taxonomy" id="449393"/>
    <lineage>
        <taxon>unclassified sequences</taxon>
        <taxon>metagenomes</taxon>
        <taxon>ecological metagenomes</taxon>
    </lineage>
</organism>
<dbReference type="PANTHER" id="PTHR33317">
    <property type="entry name" value="POLYNUCLEOTIDYL TRANSFERASE, RIBONUCLEASE H-LIKE SUPERFAMILY PROTEIN"/>
    <property type="match status" value="1"/>
</dbReference>
<dbReference type="GO" id="GO:0004518">
    <property type="term" value="F:nuclease activity"/>
    <property type="evidence" value="ECO:0007669"/>
    <property type="project" value="UniProtKB-KW"/>
</dbReference>
<gene>
    <name evidence="7" type="ORF">UFOPK1776_00568</name>
    <name evidence="8" type="ORF">UFOPK2886_00694</name>
    <name evidence="9" type="ORF">UFOPK3295_00083</name>
    <name evidence="10" type="ORF">UFOPK3797_00615</name>
    <name evidence="6" type="ORF">UFOPK4028_00432</name>
</gene>
<dbReference type="EMBL" id="CAESAC010000041">
    <property type="protein sequence ID" value="CAB4334409.1"/>
    <property type="molecule type" value="Genomic_DNA"/>
</dbReference>
<evidence type="ECO:0000256" key="3">
    <source>
        <dbReference type="ARBA" id="ARBA00022722"/>
    </source>
</evidence>
<keyword evidence="3" id="KW-0540">Nuclease</keyword>
<dbReference type="EMBL" id="CAFBLG010000003">
    <property type="protein sequence ID" value="CAB4855632.1"/>
    <property type="molecule type" value="Genomic_DNA"/>
</dbReference>
<dbReference type="SMART" id="SM00732">
    <property type="entry name" value="YqgFc"/>
    <property type="match status" value="1"/>
</dbReference>
<name>A0A6J7KB99_9ZZZZ</name>
<proteinExistence type="inferred from homology"/>
<sequence length="150" mass="16549">MDKPIKLGTRVGFDYGDKRIGVATSDTESILVSPHSTILNDEKIEIKLKEIITSYDPIYIVVGNPKHLSGDLSEKSKSAISFAQLIKTFYDRPIYLVDERLSTVNSNSKLREIGISEREGKAIIDQIAAIGILESALANEKSNRTIGDLI</sequence>
<accession>A0A6J7KB99</accession>
<keyword evidence="2" id="KW-0690">Ribosome biogenesis</keyword>
<dbReference type="CDD" id="cd16964">
    <property type="entry name" value="YqgF"/>
    <property type="match status" value="1"/>
</dbReference>
<evidence type="ECO:0000256" key="2">
    <source>
        <dbReference type="ARBA" id="ARBA00022517"/>
    </source>
</evidence>
<keyword evidence="4" id="KW-0378">Hydrolase</keyword>
<dbReference type="InterPro" id="IPR037027">
    <property type="entry name" value="YqgF/RNaseH-like_dom_sf"/>
</dbReference>
<dbReference type="GO" id="GO:0016787">
    <property type="term" value="F:hydrolase activity"/>
    <property type="evidence" value="ECO:0007669"/>
    <property type="project" value="UniProtKB-KW"/>
</dbReference>
<dbReference type="GO" id="GO:0005829">
    <property type="term" value="C:cytosol"/>
    <property type="evidence" value="ECO:0007669"/>
    <property type="project" value="TreeGrafter"/>
</dbReference>
<evidence type="ECO:0000313" key="6">
    <source>
        <dbReference type="EMBL" id="CAB4334409.1"/>
    </source>
</evidence>
<evidence type="ECO:0000259" key="5">
    <source>
        <dbReference type="SMART" id="SM00732"/>
    </source>
</evidence>
<dbReference type="Pfam" id="PF03652">
    <property type="entry name" value="RuvX"/>
    <property type="match status" value="1"/>
</dbReference>
<reference evidence="10" key="1">
    <citation type="submission" date="2020-05" db="EMBL/GenBank/DDBJ databases">
        <authorList>
            <person name="Chiriac C."/>
            <person name="Salcher M."/>
            <person name="Ghai R."/>
            <person name="Kavagutti S V."/>
        </authorList>
    </citation>
    <scope>NUCLEOTIDE SEQUENCE</scope>
</reference>
<evidence type="ECO:0000313" key="9">
    <source>
        <dbReference type="EMBL" id="CAB4855632.1"/>
    </source>
</evidence>
<dbReference type="GO" id="GO:0000967">
    <property type="term" value="P:rRNA 5'-end processing"/>
    <property type="evidence" value="ECO:0007669"/>
    <property type="project" value="TreeGrafter"/>
</dbReference>
<evidence type="ECO:0000313" key="10">
    <source>
        <dbReference type="EMBL" id="CAB4952757.1"/>
    </source>
</evidence>
<evidence type="ECO:0000256" key="1">
    <source>
        <dbReference type="ARBA" id="ARBA00022490"/>
    </source>
</evidence>
<evidence type="ECO:0000313" key="7">
    <source>
        <dbReference type="EMBL" id="CAB4590127.1"/>
    </source>
</evidence>
<dbReference type="InterPro" id="IPR005227">
    <property type="entry name" value="YqgF"/>
</dbReference>
<dbReference type="SUPFAM" id="SSF53098">
    <property type="entry name" value="Ribonuclease H-like"/>
    <property type="match status" value="1"/>
</dbReference>
<protein>
    <submittedName>
        <fullName evidence="10">Unannotated protein</fullName>
    </submittedName>
</protein>
<evidence type="ECO:0000256" key="4">
    <source>
        <dbReference type="ARBA" id="ARBA00022801"/>
    </source>
</evidence>
<dbReference type="PANTHER" id="PTHR33317:SF4">
    <property type="entry name" value="POLYNUCLEOTIDYL TRANSFERASE, RIBONUCLEASE H-LIKE SUPERFAMILY PROTEIN"/>
    <property type="match status" value="1"/>
</dbReference>
<dbReference type="EMBL" id="CAEZUC010000071">
    <property type="protein sequence ID" value="CAB4590127.1"/>
    <property type="molecule type" value="Genomic_DNA"/>
</dbReference>
<dbReference type="EMBL" id="CAEZZO010000099">
    <property type="protein sequence ID" value="CAB4769755.1"/>
    <property type="molecule type" value="Genomic_DNA"/>
</dbReference>